<dbReference type="InterPro" id="IPR037219">
    <property type="entry name" value="Peptidase_M41-like"/>
</dbReference>
<sequence length="599" mass="67281">MDTKKIFISIGLAWIILILFFAIILRDEGIEVSKSELIEILKQQTPQEIFVDSSTLFLHTKNAIYTMPLSSLLQDSIYSLLPRVGDATNCIKDSNDVCLPNSQTNINNLLNQPILPSIQSRISYTDKMYYLAFIFVFGLIGIIASFMFYTKIFYVKNKTNPNKINDNMNTYANKSYTNSSPNDYRITQPIAPMTSHVRFNDVAGIRQAKDELLEIIDYLKNPKKYQDLGIHLPKGVLLSGPPGVGKTMIAKAVAGEAGVPFFYQSGSSFVEMYVGIGAQRVRDLFARARVSAPAIIFIDEIDAIGKMRGIDNHQEWESTLNELLTQMDGFEQQSGIIVIAATNQVENIDSALVRSGRFDRRIFVDLPDIKEREEILKVYLKGRKHNVNLAEIAKLCVGFSGADIMSLVNEAALYALRDKRDSITTDDIIAASDKIIFGTKKQIALSESQKKIIAIYNAGKAISQYWLLQDFEKISLITYSNAQNLTKIPECALKSEMITYIRVALSGNIALEIEGLESANISKQDLQEAKNIAMTMCKDYGMGVTITGTQDDVLDILTQAYNEHKSFLQLYKQYIPIIANELLDKERLDKDDIQRILLV</sequence>
<keyword evidence="13" id="KW-0131">Cell cycle</keyword>
<dbReference type="Pfam" id="PF17862">
    <property type="entry name" value="AAA_lid_3"/>
    <property type="match status" value="1"/>
</dbReference>
<dbReference type="GO" id="GO:0046872">
    <property type="term" value="F:metal ion binding"/>
    <property type="evidence" value="ECO:0007669"/>
    <property type="project" value="UniProtKB-KW"/>
</dbReference>
<evidence type="ECO:0000313" key="14">
    <source>
        <dbReference type="Proteomes" id="UP000255139"/>
    </source>
</evidence>
<dbReference type="RefSeq" id="WP_034559544.1">
    <property type="nucleotide sequence ID" value="NZ_FZML01000001.1"/>
</dbReference>
<keyword evidence="14" id="KW-1185">Reference proteome</keyword>
<dbReference type="Pfam" id="PF01434">
    <property type="entry name" value="Peptidase_M41"/>
    <property type="match status" value="1"/>
</dbReference>
<keyword evidence="8 10" id="KW-0067">ATP-binding</keyword>
<dbReference type="SUPFAM" id="SSF140990">
    <property type="entry name" value="FtsH protease domain-like"/>
    <property type="match status" value="1"/>
</dbReference>
<dbReference type="SMART" id="SM00382">
    <property type="entry name" value="AAA"/>
    <property type="match status" value="1"/>
</dbReference>
<dbReference type="Gene3D" id="3.40.50.300">
    <property type="entry name" value="P-loop containing nucleotide triphosphate hydrolases"/>
    <property type="match status" value="1"/>
</dbReference>
<keyword evidence="11" id="KW-1133">Transmembrane helix</keyword>
<evidence type="ECO:0000256" key="8">
    <source>
        <dbReference type="ARBA" id="ARBA00022840"/>
    </source>
</evidence>
<organism evidence="13 14">
    <name type="scientific">Helicobacter muridarum</name>
    <dbReference type="NCBI Taxonomy" id="216"/>
    <lineage>
        <taxon>Bacteria</taxon>
        <taxon>Pseudomonadati</taxon>
        <taxon>Campylobacterota</taxon>
        <taxon>Epsilonproteobacteria</taxon>
        <taxon>Campylobacterales</taxon>
        <taxon>Helicobacteraceae</taxon>
        <taxon>Helicobacter</taxon>
    </lineage>
</organism>
<name>A0A099TV60_9HELI</name>
<dbReference type="PANTHER" id="PTHR23076:SF97">
    <property type="entry name" value="ATP-DEPENDENT ZINC METALLOPROTEASE YME1L1"/>
    <property type="match status" value="1"/>
</dbReference>
<protein>
    <submittedName>
        <fullName evidence="13">Cell division protease</fullName>
        <ecNumber evidence="13">3.4.24.-</ecNumber>
    </submittedName>
</protein>
<evidence type="ECO:0000256" key="10">
    <source>
        <dbReference type="RuleBase" id="RU003651"/>
    </source>
</evidence>
<keyword evidence="11" id="KW-0472">Membrane</keyword>
<keyword evidence="13" id="KW-0132">Cell division</keyword>
<dbReference type="GO" id="GO:0005524">
    <property type="term" value="F:ATP binding"/>
    <property type="evidence" value="ECO:0007669"/>
    <property type="project" value="UniProtKB-KW"/>
</dbReference>
<keyword evidence="6 13" id="KW-0378">Hydrolase</keyword>
<dbReference type="FunFam" id="1.10.8.60:FF:000001">
    <property type="entry name" value="ATP-dependent zinc metalloprotease FtsH"/>
    <property type="match status" value="1"/>
</dbReference>
<evidence type="ECO:0000256" key="7">
    <source>
        <dbReference type="ARBA" id="ARBA00022833"/>
    </source>
</evidence>
<keyword evidence="3 13" id="KW-0645">Protease</keyword>
<dbReference type="InterPro" id="IPR003960">
    <property type="entry name" value="ATPase_AAA_CS"/>
</dbReference>
<dbReference type="FunFam" id="3.40.50.300:FF:000352">
    <property type="entry name" value="ATP-dependent zinc metalloprotease FTSH 7, chloroplastic"/>
    <property type="match status" value="1"/>
</dbReference>
<dbReference type="Gene3D" id="1.20.58.760">
    <property type="entry name" value="Peptidase M41"/>
    <property type="match status" value="1"/>
</dbReference>
<evidence type="ECO:0000259" key="12">
    <source>
        <dbReference type="SMART" id="SM00382"/>
    </source>
</evidence>
<dbReference type="CDD" id="cd19501">
    <property type="entry name" value="RecA-like_FtsH"/>
    <property type="match status" value="1"/>
</dbReference>
<dbReference type="SUPFAM" id="SSF52540">
    <property type="entry name" value="P-loop containing nucleoside triphosphate hydrolases"/>
    <property type="match status" value="1"/>
</dbReference>
<dbReference type="GO" id="GO:0005886">
    <property type="term" value="C:plasma membrane"/>
    <property type="evidence" value="ECO:0007669"/>
    <property type="project" value="TreeGrafter"/>
</dbReference>
<evidence type="ECO:0000256" key="3">
    <source>
        <dbReference type="ARBA" id="ARBA00022670"/>
    </source>
</evidence>
<dbReference type="Proteomes" id="UP000255139">
    <property type="component" value="Unassembled WGS sequence"/>
</dbReference>
<keyword evidence="5 10" id="KW-0547">Nucleotide-binding</keyword>
<evidence type="ECO:0000256" key="1">
    <source>
        <dbReference type="ARBA" id="ARBA00001947"/>
    </source>
</evidence>
<evidence type="ECO:0000256" key="6">
    <source>
        <dbReference type="ARBA" id="ARBA00022801"/>
    </source>
</evidence>
<feature type="transmembrane region" description="Helical" evidence="11">
    <location>
        <begin position="6"/>
        <end position="25"/>
    </location>
</feature>
<evidence type="ECO:0000313" key="13">
    <source>
        <dbReference type="EMBL" id="STQ85503.1"/>
    </source>
</evidence>
<comment type="cofactor">
    <cofactor evidence="1">
        <name>Zn(2+)</name>
        <dbReference type="ChEBI" id="CHEBI:29105"/>
    </cofactor>
</comment>
<dbReference type="InterPro" id="IPR027417">
    <property type="entry name" value="P-loop_NTPase"/>
</dbReference>
<accession>A0A099TV60</accession>
<dbReference type="Pfam" id="PF00004">
    <property type="entry name" value="AAA"/>
    <property type="match status" value="1"/>
</dbReference>
<dbReference type="InterPro" id="IPR003959">
    <property type="entry name" value="ATPase_AAA_core"/>
</dbReference>
<comment type="similarity">
    <text evidence="10">Belongs to the AAA ATPase family.</text>
</comment>
<dbReference type="EC" id="3.4.24.-" evidence="13"/>
<dbReference type="GO" id="GO:0016887">
    <property type="term" value="F:ATP hydrolysis activity"/>
    <property type="evidence" value="ECO:0007669"/>
    <property type="project" value="InterPro"/>
</dbReference>
<comment type="similarity">
    <text evidence="2">In the C-terminal section; belongs to the peptidase M41 family.</text>
</comment>
<dbReference type="PROSITE" id="PS00674">
    <property type="entry name" value="AAA"/>
    <property type="match status" value="1"/>
</dbReference>
<keyword evidence="9" id="KW-0482">Metalloprotease</keyword>
<dbReference type="EMBL" id="UGJE01000002">
    <property type="protein sequence ID" value="STQ85503.1"/>
    <property type="molecule type" value="Genomic_DNA"/>
</dbReference>
<evidence type="ECO:0000256" key="2">
    <source>
        <dbReference type="ARBA" id="ARBA00010044"/>
    </source>
</evidence>
<dbReference type="InterPro" id="IPR003593">
    <property type="entry name" value="AAA+_ATPase"/>
</dbReference>
<dbReference type="Gene3D" id="1.10.8.60">
    <property type="match status" value="1"/>
</dbReference>
<feature type="transmembrane region" description="Helical" evidence="11">
    <location>
        <begin position="128"/>
        <end position="149"/>
    </location>
</feature>
<gene>
    <name evidence="13" type="primary">ftsH_1</name>
    <name evidence="13" type="ORF">NCTC12714_00288</name>
</gene>
<dbReference type="GO" id="GO:0030163">
    <property type="term" value="P:protein catabolic process"/>
    <property type="evidence" value="ECO:0007669"/>
    <property type="project" value="TreeGrafter"/>
</dbReference>
<reference evidence="13 14" key="1">
    <citation type="submission" date="2018-06" db="EMBL/GenBank/DDBJ databases">
        <authorList>
            <consortium name="Pathogen Informatics"/>
            <person name="Doyle S."/>
        </authorList>
    </citation>
    <scope>NUCLEOTIDE SEQUENCE [LARGE SCALE GENOMIC DNA]</scope>
    <source>
        <strain evidence="13 14">NCTC12714</strain>
    </source>
</reference>
<dbReference type="GO" id="GO:0004222">
    <property type="term" value="F:metalloendopeptidase activity"/>
    <property type="evidence" value="ECO:0007669"/>
    <property type="project" value="InterPro"/>
</dbReference>
<dbReference type="GO" id="GO:0006508">
    <property type="term" value="P:proteolysis"/>
    <property type="evidence" value="ECO:0007669"/>
    <property type="project" value="UniProtKB-KW"/>
</dbReference>
<evidence type="ECO:0000256" key="4">
    <source>
        <dbReference type="ARBA" id="ARBA00022723"/>
    </source>
</evidence>
<dbReference type="GO" id="GO:0004176">
    <property type="term" value="F:ATP-dependent peptidase activity"/>
    <property type="evidence" value="ECO:0007669"/>
    <property type="project" value="InterPro"/>
</dbReference>
<dbReference type="AlphaFoldDB" id="A0A099TV60"/>
<dbReference type="PANTHER" id="PTHR23076">
    <property type="entry name" value="METALLOPROTEASE M41 FTSH"/>
    <property type="match status" value="1"/>
</dbReference>
<dbReference type="InterPro" id="IPR000642">
    <property type="entry name" value="Peptidase_M41"/>
</dbReference>
<evidence type="ECO:0000256" key="11">
    <source>
        <dbReference type="SAM" id="Phobius"/>
    </source>
</evidence>
<keyword evidence="11" id="KW-0812">Transmembrane</keyword>
<evidence type="ECO:0000256" key="5">
    <source>
        <dbReference type="ARBA" id="ARBA00022741"/>
    </source>
</evidence>
<feature type="domain" description="AAA+ ATPase" evidence="12">
    <location>
        <begin position="232"/>
        <end position="368"/>
    </location>
</feature>
<proteinExistence type="inferred from homology"/>
<keyword evidence="4" id="KW-0479">Metal-binding</keyword>
<dbReference type="GO" id="GO:0051301">
    <property type="term" value="P:cell division"/>
    <property type="evidence" value="ECO:0007669"/>
    <property type="project" value="UniProtKB-KW"/>
</dbReference>
<dbReference type="InterPro" id="IPR041569">
    <property type="entry name" value="AAA_lid_3"/>
</dbReference>
<evidence type="ECO:0000256" key="9">
    <source>
        <dbReference type="ARBA" id="ARBA00023049"/>
    </source>
</evidence>
<dbReference type="GO" id="GO:0005737">
    <property type="term" value="C:cytoplasm"/>
    <property type="evidence" value="ECO:0007669"/>
    <property type="project" value="UniProtKB-ARBA"/>
</dbReference>
<keyword evidence="7" id="KW-0862">Zinc</keyword>